<evidence type="ECO:0000256" key="9">
    <source>
        <dbReference type="ARBA" id="ARBA00023014"/>
    </source>
</evidence>
<dbReference type="Pfam" id="PF00355">
    <property type="entry name" value="Rieske"/>
    <property type="match status" value="1"/>
</dbReference>
<keyword evidence="6 11" id="KW-1133">Transmembrane helix</keyword>
<keyword evidence="14" id="KW-1185">Reference proteome</keyword>
<dbReference type="InterPro" id="IPR017941">
    <property type="entry name" value="Rieske_2Fe-2S"/>
</dbReference>
<comment type="caution">
    <text evidence="13">The sequence shown here is derived from an EMBL/GenBank/DDBJ whole genome shotgun (WGS) entry which is preliminary data.</text>
</comment>
<evidence type="ECO:0000256" key="2">
    <source>
        <dbReference type="ARBA" id="ARBA00022692"/>
    </source>
</evidence>
<dbReference type="InterPro" id="IPR050584">
    <property type="entry name" value="Cholesterol_7-desaturase"/>
</dbReference>
<keyword evidence="8" id="KW-0408">Iron</keyword>
<accession>A0ABR8CWH7</accession>
<dbReference type="SUPFAM" id="SSF55961">
    <property type="entry name" value="Bet v1-like"/>
    <property type="match status" value="1"/>
</dbReference>
<evidence type="ECO:0000313" key="13">
    <source>
        <dbReference type="EMBL" id="MBD2499300.1"/>
    </source>
</evidence>
<keyword evidence="9" id="KW-0411">Iron-sulfur</keyword>
<evidence type="ECO:0000256" key="7">
    <source>
        <dbReference type="ARBA" id="ARBA00023002"/>
    </source>
</evidence>
<evidence type="ECO:0000313" key="14">
    <source>
        <dbReference type="Proteomes" id="UP000661112"/>
    </source>
</evidence>
<dbReference type="PROSITE" id="PS51296">
    <property type="entry name" value="RIESKE"/>
    <property type="match status" value="1"/>
</dbReference>
<keyword evidence="7" id="KW-0560">Oxidoreductase</keyword>
<evidence type="ECO:0000256" key="1">
    <source>
        <dbReference type="ARBA" id="ARBA00004370"/>
    </source>
</evidence>
<dbReference type="Pfam" id="PF08417">
    <property type="entry name" value="PaO"/>
    <property type="match status" value="1"/>
</dbReference>
<dbReference type="PANTHER" id="PTHR21266:SF32">
    <property type="entry name" value="CHOLESTEROL 7-DESATURASE NVD"/>
    <property type="match status" value="1"/>
</dbReference>
<comment type="subcellular location">
    <subcellularLocation>
        <location evidence="1">Membrane</location>
    </subcellularLocation>
</comment>
<name>A0ABR8CWH7_9NOST</name>
<dbReference type="SUPFAM" id="SSF50022">
    <property type="entry name" value="ISP domain"/>
    <property type="match status" value="1"/>
</dbReference>
<gene>
    <name evidence="13" type="ORF">H6G83_01495</name>
</gene>
<sequence length="443" mass="51135">MEPEFNFFQHWYPVSPIEDLDPKRPTPVTILGMALVIWKPPSSETFRVFLDQCPHRLAPLSEGRIEDKTGNLMCSYHGWEFDAKGICTRIPQAENAEIVTKNQDDFCVISFPVRQENDLLWVWPDAKSPELANQTPLPLSPQIDASKGFVWSSFVRDLAYDWQTLVENVADPSHVPFAHHGVQGRREQAGSVPLKIVESTANLIEAKIDRQFKSTITFEPPCRLEYAMSFGNPEKRLGLITYCIPVAPGKSRIVAQFSRDFAKGLNRFIPRWWDHITNRNAVLDGDMVLLIQQEHLLQQKQSQQSWKTAYKLPTNADRLVIEFRKWFDQYCHGQLPWQEVGINLTENLTVNDNHEVVLDRYKQHTQHCSSCRQALKNIQRLQLFLLGYFVIIISTVAILPDSLRLRLGLPLLITALLGLGLYSWLKLWLVPKFYFVDYIHAER</sequence>
<dbReference type="PANTHER" id="PTHR21266">
    <property type="entry name" value="IRON-SULFUR DOMAIN CONTAINING PROTEIN"/>
    <property type="match status" value="1"/>
</dbReference>
<reference evidence="13 14" key="1">
    <citation type="journal article" date="2020" name="ISME J.">
        <title>Comparative genomics reveals insights into cyanobacterial evolution and habitat adaptation.</title>
        <authorList>
            <person name="Chen M.Y."/>
            <person name="Teng W.K."/>
            <person name="Zhao L."/>
            <person name="Hu C.X."/>
            <person name="Zhou Y.K."/>
            <person name="Han B.P."/>
            <person name="Song L.R."/>
            <person name="Shu W.S."/>
        </authorList>
    </citation>
    <scope>NUCLEOTIDE SEQUENCE [LARGE SCALE GENOMIC DNA]</scope>
    <source>
        <strain evidence="13 14">FACHB-119</strain>
    </source>
</reference>
<keyword evidence="5" id="KW-0809">Transit peptide</keyword>
<keyword evidence="4" id="KW-0479">Metal-binding</keyword>
<organism evidence="13 14">
    <name type="scientific">Anabaena azotica FACHB-119</name>
    <dbReference type="NCBI Taxonomy" id="947527"/>
    <lineage>
        <taxon>Bacteria</taxon>
        <taxon>Bacillati</taxon>
        <taxon>Cyanobacteriota</taxon>
        <taxon>Cyanophyceae</taxon>
        <taxon>Nostocales</taxon>
        <taxon>Nostocaceae</taxon>
        <taxon>Anabaena</taxon>
        <taxon>Anabaena azotica</taxon>
    </lineage>
</organism>
<dbReference type="Gene3D" id="2.102.10.10">
    <property type="entry name" value="Rieske [2Fe-2S] iron-sulphur domain"/>
    <property type="match status" value="1"/>
</dbReference>
<proteinExistence type="predicted"/>
<keyword evidence="2 11" id="KW-0812">Transmembrane</keyword>
<dbReference type="EMBL" id="JACJSG010000002">
    <property type="protein sequence ID" value="MBD2499300.1"/>
    <property type="molecule type" value="Genomic_DNA"/>
</dbReference>
<dbReference type="RefSeq" id="WP_190465933.1">
    <property type="nucleotide sequence ID" value="NZ_JACJSG010000002.1"/>
</dbReference>
<feature type="transmembrane region" description="Helical" evidence="11">
    <location>
        <begin position="407"/>
        <end position="425"/>
    </location>
</feature>
<evidence type="ECO:0000256" key="6">
    <source>
        <dbReference type="ARBA" id="ARBA00022989"/>
    </source>
</evidence>
<evidence type="ECO:0000256" key="8">
    <source>
        <dbReference type="ARBA" id="ARBA00023004"/>
    </source>
</evidence>
<keyword evidence="3" id="KW-0001">2Fe-2S</keyword>
<dbReference type="Proteomes" id="UP000661112">
    <property type="component" value="Unassembled WGS sequence"/>
</dbReference>
<dbReference type="InterPro" id="IPR036922">
    <property type="entry name" value="Rieske_2Fe-2S_sf"/>
</dbReference>
<feature type="domain" description="Rieske" evidence="12">
    <location>
        <begin position="11"/>
        <end position="122"/>
    </location>
</feature>
<dbReference type="InterPro" id="IPR013626">
    <property type="entry name" value="PaO"/>
</dbReference>
<evidence type="ECO:0000256" key="5">
    <source>
        <dbReference type="ARBA" id="ARBA00022946"/>
    </source>
</evidence>
<evidence type="ECO:0000256" key="3">
    <source>
        <dbReference type="ARBA" id="ARBA00022714"/>
    </source>
</evidence>
<protein>
    <submittedName>
        <fullName evidence="13">Rieske 2Fe-2S domain-containing protein</fullName>
    </submittedName>
</protein>
<dbReference type="Gene3D" id="3.90.380.10">
    <property type="entry name" value="Naphthalene 1,2-dioxygenase Alpha Subunit, Chain A, domain 1"/>
    <property type="match status" value="1"/>
</dbReference>
<evidence type="ECO:0000256" key="11">
    <source>
        <dbReference type="SAM" id="Phobius"/>
    </source>
</evidence>
<feature type="transmembrane region" description="Helical" evidence="11">
    <location>
        <begin position="381"/>
        <end position="400"/>
    </location>
</feature>
<evidence type="ECO:0000256" key="10">
    <source>
        <dbReference type="ARBA" id="ARBA00023136"/>
    </source>
</evidence>
<evidence type="ECO:0000259" key="12">
    <source>
        <dbReference type="PROSITE" id="PS51296"/>
    </source>
</evidence>
<keyword evidence="10 11" id="KW-0472">Membrane</keyword>
<evidence type="ECO:0000256" key="4">
    <source>
        <dbReference type="ARBA" id="ARBA00022723"/>
    </source>
</evidence>